<feature type="non-terminal residue" evidence="2">
    <location>
        <position position="1"/>
    </location>
</feature>
<accession>A0A0F9D1Q7</accession>
<reference evidence="2" key="1">
    <citation type="journal article" date="2015" name="Nature">
        <title>Complex archaea that bridge the gap between prokaryotes and eukaryotes.</title>
        <authorList>
            <person name="Spang A."/>
            <person name="Saw J.H."/>
            <person name="Jorgensen S.L."/>
            <person name="Zaremba-Niedzwiedzka K."/>
            <person name="Martijn J."/>
            <person name="Lind A.E."/>
            <person name="van Eijk R."/>
            <person name="Schleper C."/>
            <person name="Guy L."/>
            <person name="Ettema T.J."/>
        </authorList>
    </citation>
    <scope>NUCLEOTIDE SEQUENCE</scope>
</reference>
<sequence length="80" mass="9149">DNCLNNYFKSDTGNPIRLNLEFFIKLRNIVEHKSLPELDSNIFGEVVFFKKSIQPGKGNTRNSTGFFHISSGIVYQVLKI</sequence>
<proteinExistence type="predicted"/>
<dbReference type="InterPro" id="IPR022104">
    <property type="entry name" value="DUF3644"/>
</dbReference>
<dbReference type="Pfam" id="PF12358">
    <property type="entry name" value="DUF3644"/>
    <property type="match status" value="1"/>
</dbReference>
<feature type="domain" description="DUF3644" evidence="1">
    <location>
        <begin position="2"/>
        <end position="45"/>
    </location>
</feature>
<dbReference type="AlphaFoldDB" id="A0A0F9D1Q7"/>
<organism evidence="2">
    <name type="scientific">marine sediment metagenome</name>
    <dbReference type="NCBI Taxonomy" id="412755"/>
    <lineage>
        <taxon>unclassified sequences</taxon>
        <taxon>metagenomes</taxon>
        <taxon>ecological metagenomes</taxon>
    </lineage>
</organism>
<comment type="caution">
    <text evidence="2">The sequence shown here is derived from an EMBL/GenBank/DDBJ whole genome shotgun (WGS) entry which is preliminary data.</text>
</comment>
<dbReference type="EMBL" id="LAZR01043876">
    <property type="protein sequence ID" value="KKL06043.1"/>
    <property type="molecule type" value="Genomic_DNA"/>
</dbReference>
<evidence type="ECO:0000313" key="2">
    <source>
        <dbReference type="EMBL" id="KKL06043.1"/>
    </source>
</evidence>
<gene>
    <name evidence="2" type="ORF">LCGC14_2599990</name>
</gene>
<name>A0A0F9D1Q7_9ZZZZ</name>
<protein>
    <recommendedName>
        <fullName evidence="1">DUF3644 domain-containing protein</fullName>
    </recommendedName>
</protein>
<evidence type="ECO:0000259" key="1">
    <source>
        <dbReference type="Pfam" id="PF12358"/>
    </source>
</evidence>